<evidence type="ECO:0000313" key="2">
    <source>
        <dbReference type="Proteomes" id="UP000274920"/>
    </source>
</evidence>
<dbReference type="NCBIfam" id="TIGR01549">
    <property type="entry name" value="HAD-SF-IA-v1"/>
    <property type="match status" value="1"/>
</dbReference>
<dbReference type="InterPro" id="IPR050155">
    <property type="entry name" value="HAD-like_hydrolase_sf"/>
</dbReference>
<name>A0A3R8JLX9_9FIRM</name>
<dbReference type="InterPro" id="IPR036412">
    <property type="entry name" value="HAD-like_sf"/>
</dbReference>
<dbReference type="AlphaFoldDB" id="A0A3R8JLX9"/>
<dbReference type="InterPro" id="IPR006439">
    <property type="entry name" value="HAD-SF_hydro_IA"/>
</dbReference>
<dbReference type="SFLD" id="SFLDS00003">
    <property type="entry name" value="Haloacid_Dehalogenase"/>
    <property type="match status" value="1"/>
</dbReference>
<comment type="caution">
    <text evidence="1">The sequence shown here is derived from an EMBL/GenBank/DDBJ whole genome shotgun (WGS) entry which is preliminary data.</text>
</comment>
<dbReference type="SUPFAM" id="SSF56784">
    <property type="entry name" value="HAD-like"/>
    <property type="match status" value="1"/>
</dbReference>
<dbReference type="InterPro" id="IPR006549">
    <property type="entry name" value="HAD-SF_hydro_IIIA"/>
</dbReference>
<dbReference type="SFLD" id="SFLDG01129">
    <property type="entry name" value="C1.5:_HAD__Beta-PGM__Phosphata"/>
    <property type="match status" value="1"/>
</dbReference>
<sequence>MYRLCIFDLDGTLTDTLDSLTFSVNETLKEMGLLPVTADKCRQFVGNGARVLMERSLLEAGETDLGRLDEAMRIYGRIFDANCTYHVVPYKGIPELLTALRQEGLKLAVLSNKPHRQTVHVAEAVFGRDVFWRIQGQKENIPRKPNPQAALQIAEELGISPEDTVYIGDSEVDIATGTNAHMKTIGVTWGFRGRSVLLEAGAEHIAGSPEEIIKLIKE</sequence>
<dbReference type="GO" id="GO:0005829">
    <property type="term" value="C:cytosol"/>
    <property type="evidence" value="ECO:0007669"/>
    <property type="project" value="TreeGrafter"/>
</dbReference>
<keyword evidence="2" id="KW-1185">Reference proteome</keyword>
<dbReference type="InterPro" id="IPR023214">
    <property type="entry name" value="HAD_sf"/>
</dbReference>
<protein>
    <submittedName>
        <fullName evidence="1">HAD family hydrolase</fullName>
    </submittedName>
</protein>
<dbReference type="InterPro" id="IPR023198">
    <property type="entry name" value="PGP-like_dom2"/>
</dbReference>
<dbReference type="GO" id="GO:0006281">
    <property type="term" value="P:DNA repair"/>
    <property type="evidence" value="ECO:0007669"/>
    <property type="project" value="TreeGrafter"/>
</dbReference>
<dbReference type="SFLD" id="SFLDG01135">
    <property type="entry name" value="C1.5.6:_HAD__Beta-PGM__Phospha"/>
    <property type="match status" value="1"/>
</dbReference>
<keyword evidence="1" id="KW-0378">Hydrolase</keyword>
<proteinExistence type="predicted"/>
<dbReference type="NCBIfam" id="TIGR01509">
    <property type="entry name" value="HAD-SF-IA-v3"/>
    <property type="match status" value="1"/>
</dbReference>
<accession>A0A3R8JLX9</accession>
<dbReference type="PRINTS" id="PR00413">
    <property type="entry name" value="HADHALOGNASE"/>
</dbReference>
<dbReference type="Proteomes" id="UP000274920">
    <property type="component" value="Unassembled WGS sequence"/>
</dbReference>
<dbReference type="Gene3D" id="3.40.50.1000">
    <property type="entry name" value="HAD superfamily/HAD-like"/>
    <property type="match status" value="1"/>
</dbReference>
<dbReference type="Pfam" id="PF13419">
    <property type="entry name" value="HAD_2"/>
    <property type="match status" value="1"/>
</dbReference>
<reference evidence="1" key="1">
    <citation type="submission" date="2018-10" db="EMBL/GenBank/DDBJ databases">
        <title>Schaedlerella arabinophila gen. nov. sp. nov., isolated from the mouse intestinal tract and comparative analysis with the genome of the closely related altered Schaedler flora strain ASF502.</title>
        <authorList>
            <person name="Miyake S."/>
            <person name="Soh M."/>
            <person name="Seedorf H."/>
        </authorList>
    </citation>
    <scope>NUCLEOTIDE SEQUENCE [LARGE SCALE GENOMIC DNA]</scope>
    <source>
        <strain evidence="1">DSM 106076</strain>
    </source>
</reference>
<dbReference type="NCBIfam" id="TIGR01662">
    <property type="entry name" value="HAD-SF-IIIA"/>
    <property type="match status" value="1"/>
</dbReference>
<dbReference type="GO" id="GO:0008967">
    <property type="term" value="F:phosphoglycolate phosphatase activity"/>
    <property type="evidence" value="ECO:0007669"/>
    <property type="project" value="TreeGrafter"/>
</dbReference>
<dbReference type="RefSeq" id="WP_125126965.1">
    <property type="nucleotide sequence ID" value="NZ_RHJS01000002.1"/>
</dbReference>
<evidence type="ECO:0000313" key="1">
    <source>
        <dbReference type="EMBL" id="RRK31254.1"/>
    </source>
</evidence>
<gene>
    <name evidence="1" type="ORF">EBB54_07680</name>
</gene>
<dbReference type="PANTHER" id="PTHR43434">
    <property type="entry name" value="PHOSPHOGLYCOLATE PHOSPHATASE"/>
    <property type="match status" value="1"/>
</dbReference>
<dbReference type="InterPro" id="IPR041492">
    <property type="entry name" value="HAD_2"/>
</dbReference>
<organism evidence="1 2">
    <name type="scientific">Schaedlerella arabinosiphila</name>
    <dbReference type="NCBI Taxonomy" id="2044587"/>
    <lineage>
        <taxon>Bacteria</taxon>
        <taxon>Bacillati</taxon>
        <taxon>Bacillota</taxon>
        <taxon>Clostridia</taxon>
        <taxon>Lachnospirales</taxon>
        <taxon>Lachnospiraceae</taxon>
        <taxon>Schaedlerella</taxon>
    </lineage>
</organism>
<dbReference type="Gene3D" id="1.10.150.240">
    <property type="entry name" value="Putative phosphatase, domain 2"/>
    <property type="match status" value="1"/>
</dbReference>
<dbReference type="EMBL" id="RHJS01000002">
    <property type="protein sequence ID" value="RRK31254.1"/>
    <property type="molecule type" value="Genomic_DNA"/>
</dbReference>
<dbReference type="PANTHER" id="PTHR43434:SF1">
    <property type="entry name" value="PHOSPHOGLYCOLATE PHOSPHATASE"/>
    <property type="match status" value="1"/>
</dbReference>